<name>A0A6L5G848_9ACTN</name>
<dbReference type="AlphaFoldDB" id="A0A6L5G848"/>
<evidence type="ECO:0000313" key="2">
    <source>
        <dbReference type="Proteomes" id="UP000477750"/>
    </source>
</evidence>
<dbReference type="Proteomes" id="UP000477750">
    <property type="component" value="Unassembled WGS sequence"/>
</dbReference>
<organism evidence="1 2">
    <name type="scientific">Glycomyces albidus</name>
    <dbReference type="NCBI Taxonomy" id="2656774"/>
    <lineage>
        <taxon>Bacteria</taxon>
        <taxon>Bacillati</taxon>
        <taxon>Actinomycetota</taxon>
        <taxon>Actinomycetes</taxon>
        <taxon>Glycomycetales</taxon>
        <taxon>Glycomycetaceae</taxon>
        <taxon>Glycomyces</taxon>
    </lineage>
</organism>
<reference evidence="1 2" key="1">
    <citation type="submission" date="2019-10" db="EMBL/GenBank/DDBJ databases">
        <title>Glycomyces albidus sp. nov., a novel actinomycete isolated from rhizosphere soil of wheat (Triticum aestivum L.).</title>
        <authorList>
            <person name="Qian L."/>
        </authorList>
    </citation>
    <scope>NUCLEOTIDE SEQUENCE [LARGE SCALE GENOMIC DNA]</scope>
    <source>
        <strain evidence="1 2">NEAU-7082</strain>
    </source>
</reference>
<evidence type="ECO:0008006" key="3">
    <source>
        <dbReference type="Google" id="ProtNLM"/>
    </source>
</evidence>
<dbReference type="RefSeq" id="WP_153024998.1">
    <property type="nucleotide sequence ID" value="NZ_WIAO01000009.1"/>
</dbReference>
<accession>A0A6L5G848</accession>
<sequence length="109" mass="11346">MAAGFSVQPEKFEEAAEGLQSHGQDLAAVWEGFKGQVESITEASGGDEIGGLIMEIHNVILGAFEESITVCADELANAGADLKEWATAHAEGDEAVAKIFQQLLDGLGG</sequence>
<gene>
    <name evidence="1" type="ORF">GFD30_09745</name>
</gene>
<dbReference type="EMBL" id="WIAO01000009">
    <property type="protein sequence ID" value="MQM25849.1"/>
    <property type="molecule type" value="Genomic_DNA"/>
</dbReference>
<proteinExistence type="predicted"/>
<comment type="caution">
    <text evidence="1">The sequence shown here is derived from an EMBL/GenBank/DDBJ whole genome shotgun (WGS) entry which is preliminary data.</text>
</comment>
<protein>
    <recommendedName>
        <fullName evidence="3">PE domain-containing protein</fullName>
    </recommendedName>
</protein>
<evidence type="ECO:0000313" key="1">
    <source>
        <dbReference type="EMBL" id="MQM25849.1"/>
    </source>
</evidence>
<keyword evidence="2" id="KW-1185">Reference proteome</keyword>